<evidence type="ECO:0000313" key="3">
    <source>
        <dbReference type="EMBL" id="KAI1887829.1"/>
    </source>
</evidence>
<sequence>MSNCVSFHTQLASIMEVLANAAVAEICKLVDDGYAVLRLEVSESRKENKALKRKLQMMEHRIARGCAETGGGRNALVNNRPERNKICNTSRPTRERVFSKQIDVGLMRDAAAAAAAANIAAVDDDGAPTHPVVTWDECADMEEGSSESKEVPVKEERLEEESAPQKGPRCFAQRAMDLGADGGERSPTAKTPTRPANHTEELSEQHRTRHGVWECADMEEGRTEPLLIKEERLEEESDPLGELKIREERVVDCVLDGDVVDVEGKPANCAEELAEPPGNAHGMWEVGGLEAVLGAEPKPKGPRCGAASEPRPERLSGLFSEYVMYEGPDQPRTFFPRGDGEGAADDPYGSGPESGGPMAHPVLLPSTEDAVALSSLGPLDWKPEPALITTKMGLPNPQLTVRENLEPNSDTLPLGINGCSYTASQGSGAHGRAGGREKRFFCSFCGKGFSFPKQLASIMEVLANTAVAEICKVVDDGYAVLRLEISQSKKENEALRRKLNLLELRVARGGPDKARARENSANIRSDGSHLCSELKGTTTGESYFSLTQKMDTSLGRNGENSPQNEDDSPLHSVAMEDQCADMEEGRTEPLLIKEERLEEESDPLGELKFEEERTVGLRPGGGERPPIQEVQNKAANHTEELSEQHRTRHGVWESADQEEGRTKPLHVKEERLKETMENHSPLRELRNREDSLGSVAVRSRSGGERVPDGEVSRLTARCSVWEAGGPEPALKAEPGSENADRRFHHRGKEYRAERLNSLDSAEFVMFDRPGQLGTYCMQGSANTETEDPCCSYSAETDPESLSFHSEMQQISPAQEGVPNGLSSLHSEPGSVMDAASVKEVVDVHSALSSRIAQGPAFKKYRLYKEDMGREGSLLENGGHPYPSHNPMTSRENQAHSESESSVTNGSSHTSQTGNPVQLLSDSRPGNCTGFPAGSRVWLYSTAHTITTVLSFGMLP</sequence>
<evidence type="ECO:0000256" key="2">
    <source>
        <dbReference type="SAM" id="MobiDB-lite"/>
    </source>
</evidence>
<feature type="compositionally biased region" description="Low complexity" evidence="2">
    <location>
        <begin position="899"/>
        <end position="910"/>
    </location>
</feature>
<dbReference type="EMBL" id="JAERUA010000018">
    <property type="protein sequence ID" value="KAI1887829.1"/>
    <property type="molecule type" value="Genomic_DNA"/>
</dbReference>
<proteinExistence type="predicted"/>
<dbReference type="Proteomes" id="UP000829720">
    <property type="component" value="Unassembled WGS sequence"/>
</dbReference>
<feature type="region of interest" description="Disordered" evidence="2">
    <location>
        <begin position="140"/>
        <end position="208"/>
    </location>
</feature>
<evidence type="ECO:0000313" key="4">
    <source>
        <dbReference type="Proteomes" id="UP000829720"/>
    </source>
</evidence>
<organism evidence="3 4">
    <name type="scientific">Albula goreensis</name>
    <dbReference type="NCBI Taxonomy" id="1534307"/>
    <lineage>
        <taxon>Eukaryota</taxon>
        <taxon>Metazoa</taxon>
        <taxon>Chordata</taxon>
        <taxon>Craniata</taxon>
        <taxon>Vertebrata</taxon>
        <taxon>Euteleostomi</taxon>
        <taxon>Actinopterygii</taxon>
        <taxon>Neopterygii</taxon>
        <taxon>Teleostei</taxon>
        <taxon>Albuliformes</taxon>
        <taxon>Albulidae</taxon>
        <taxon>Albula</taxon>
    </lineage>
</organism>
<dbReference type="OrthoDB" id="9439903at2759"/>
<comment type="caution">
    <text evidence="3">The sequence shown here is derived from an EMBL/GenBank/DDBJ whole genome shotgun (WGS) entry which is preliminary data.</text>
</comment>
<feature type="region of interest" description="Disordered" evidence="2">
    <location>
        <begin position="334"/>
        <end position="360"/>
    </location>
</feature>
<feature type="compositionally biased region" description="Basic and acidic residues" evidence="2">
    <location>
        <begin position="197"/>
        <end position="206"/>
    </location>
</feature>
<reference evidence="3" key="1">
    <citation type="submission" date="2021-01" db="EMBL/GenBank/DDBJ databases">
        <authorList>
            <person name="Zahm M."/>
            <person name="Roques C."/>
            <person name="Cabau C."/>
            <person name="Klopp C."/>
            <person name="Donnadieu C."/>
            <person name="Jouanno E."/>
            <person name="Lampietro C."/>
            <person name="Louis A."/>
            <person name="Herpin A."/>
            <person name="Echchiki A."/>
            <person name="Berthelot C."/>
            <person name="Parey E."/>
            <person name="Roest-Crollius H."/>
            <person name="Braasch I."/>
            <person name="Postlethwait J."/>
            <person name="Bobe J."/>
            <person name="Montfort J."/>
            <person name="Bouchez O."/>
            <person name="Begum T."/>
            <person name="Mejri S."/>
            <person name="Adams A."/>
            <person name="Chen W.-J."/>
            <person name="Guiguen Y."/>
        </authorList>
    </citation>
    <scope>NUCLEOTIDE SEQUENCE</scope>
    <source>
        <tissue evidence="3">Blood</tissue>
    </source>
</reference>
<keyword evidence="1" id="KW-0175">Coiled coil</keyword>
<feature type="compositionally biased region" description="Polar residues" evidence="2">
    <location>
        <begin position="911"/>
        <end position="925"/>
    </location>
</feature>
<accession>A0A8T3CRF2</accession>
<evidence type="ECO:0000256" key="1">
    <source>
        <dbReference type="SAM" id="Coils"/>
    </source>
</evidence>
<dbReference type="AlphaFoldDB" id="A0A8T3CRF2"/>
<gene>
    <name evidence="3" type="ORF">AGOR_G00194470</name>
</gene>
<feature type="compositionally biased region" description="Basic and acidic residues" evidence="2">
    <location>
        <begin position="146"/>
        <end position="157"/>
    </location>
</feature>
<feature type="coiled-coil region" evidence="1">
    <location>
        <begin position="478"/>
        <end position="505"/>
    </location>
</feature>
<name>A0A8T3CRF2_9TELE</name>
<feature type="coiled-coil region" evidence="1">
    <location>
        <begin position="34"/>
        <end position="61"/>
    </location>
</feature>
<feature type="region of interest" description="Disordered" evidence="2">
    <location>
        <begin position="639"/>
        <end position="662"/>
    </location>
</feature>
<protein>
    <submittedName>
        <fullName evidence="3">Uncharacterized protein</fullName>
    </submittedName>
</protein>
<keyword evidence="4" id="KW-1185">Reference proteome</keyword>
<feature type="region of interest" description="Disordered" evidence="2">
    <location>
        <begin position="871"/>
        <end position="925"/>
    </location>
</feature>